<evidence type="ECO:0000313" key="5">
    <source>
        <dbReference type="Proteomes" id="UP001140206"/>
    </source>
</evidence>
<keyword evidence="2" id="KW-0472">Membrane</keyword>
<feature type="transmembrane region" description="Helical" evidence="2">
    <location>
        <begin position="51"/>
        <end position="76"/>
    </location>
</feature>
<feature type="region of interest" description="Disordered" evidence="1">
    <location>
        <begin position="259"/>
        <end position="284"/>
    </location>
</feature>
<comment type="caution">
    <text evidence="4">The sequence shown here is derived from an EMBL/GenBank/DDBJ whole genome shotgun (WGS) entry which is preliminary data.</text>
</comment>
<accession>A0AAV8DX26</accession>
<proteinExistence type="predicted"/>
<dbReference type="EMBL" id="JAMFTS010000003">
    <property type="protein sequence ID" value="KAJ4773750.1"/>
    <property type="molecule type" value="Genomic_DNA"/>
</dbReference>
<feature type="domain" description="DUF4408" evidence="3">
    <location>
        <begin position="51"/>
        <end position="76"/>
    </location>
</feature>
<evidence type="ECO:0000313" key="4">
    <source>
        <dbReference type="EMBL" id="KAJ4773750.1"/>
    </source>
</evidence>
<protein>
    <recommendedName>
        <fullName evidence="3">DUF4408 domain-containing protein</fullName>
    </recommendedName>
</protein>
<evidence type="ECO:0000256" key="1">
    <source>
        <dbReference type="SAM" id="MobiDB-lite"/>
    </source>
</evidence>
<evidence type="ECO:0000259" key="3">
    <source>
        <dbReference type="Pfam" id="PF14364"/>
    </source>
</evidence>
<dbReference type="InterPro" id="IPR025520">
    <property type="entry name" value="DUF4408"/>
</dbReference>
<organism evidence="4 5">
    <name type="scientific">Rhynchospora pubera</name>
    <dbReference type="NCBI Taxonomy" id="906938"/>
    <lineage>
        <taxon>Eukaryota</taxon>
        <taxon>Viridiplantae</taxon>
        <taxon>Streptophyta</taxon>
        <taxon>Embryophyta</taxon>
        <taxon>Tracheophyta</taxon>
        <taxon>Spermatophyta</taxon>
        <taxon>Magnoliopsida</taxon>
        <taxon>Liliopsida</taxon>
        <taxon>Poales</taxon>
        <taxon>Cyperaceae</taxon>
        <taxon>Cyperoideae</taxon>
        <taxon>Rhynchosporeae</taxon>
        <taxon>Rhynchospora</taxon>
    </lineage>
</organism>
<dbReference type="PANTHER" id="PTHR33098">
    <property type="entry name" value="COTTON FIBER (DUF761)"/>
    <property type="match status" value="1"/>
</dbReference>
<keyword evidence="2" id="KW-0812">Transmembrane</keyword>
<feature type="compositionally biased region" description="Polar residues" evidence="1">
    <location>
        <begin position="183"/>
        <end position="196"/>
    </location>
</feature>
<name>A0AAV8DX26_9POAL</name>
<sequence>MANFRQVSNGFLSSLSGLQIGLILVSAISLFILAMLSIPHISGLSVALLEIWSVLSAWLAPPYLFIAVHFIILVIWKLDQKPPRDHPWAPHQNQQPVVKPKQQLISPEISRGIIPNKAEEWAPPGEPAVTVPKHNLSGEVLSPGILGGEEPDQHFQWDPPAPEEQTLPKQRLSREISPKKKSPNVSRRGSLSNESCLTEDESTALSRFEIRRSERPQMAPDREIVRQLEPDVGEEEPAVIEEGEVDVDDSMDATWKAIMGKTPRPVVPTPRRGAPEMETSVGADEMNRRFEDFIKKSRDQIRLQVEEPRRRQIAMANAAF</sequence>
<dbReference type="AlphaFoldDB" id="A0AAV8DX26"/>
<evidence type="ECO:0000256" key="2">
    <source>
        <dbReference type="SAM" id="Phobius"/>
    </source>
</evidence>
<dbReference type="Proteomes" id="UP001140206">
    <property type="component" value="Chromosome 3"/>
</dbReference>
<dbReference type="Pfam" id="PF14364">
    <property type="entry name" value="DUF4408"/>
    <property type="match status" value="1"/>
</dbReference>
<keyword evidence="5" id="KW-1185">Reference proteome</keyword>
<feature type="region of interest" description="Disordered" evidence="1">
    <location>
        <begin position="143"/>
        <end position="204"/>
    </location>
</feature>
<gene>
    <name evidence="4" type="ORF">LUZ62_058007</name>
</gene>
<keyword evidence="2" id="KW-1133">Transmembrane helix</keyword>
<reference evidence="4" key="1">
    <citation type="submission" date="2022-08" db="EMBL/GenBank/DDBJ databases">
        <authorList>
            <person name="Marques A."/>
        </authorList>
    </citation>
    <scope>NUCLEOTIDE SEQUENCE</scope>
    <source>
        <strain evidence="4">RhyPub2mFocal</strain>
        <tissue evidence="4">Leaves</tissue>
    </source>
</reference>
<dbReference type="PANTHER" id="PTHR33098:SF109">
    <property type="entry name" value="OS07G0563400 PROTEIN"/>
    <property type="match status" value="1"/>
</dbReference>
<feature type="transmembrane region" description="Helical" evidence="2">
    <location>
        <begin position="20"/>
        <end position="39"/>
    </location>
</feature>